<protein>
    <submittedName>
        <fullName evidence="4">M28 family peptidase</fullName>
    </submittedName>
</protein>
<reference evidence="4 5" key="1">
    <citation type="submission" date="2019-03" db="EMBL/GenBank/DDBJ databases">
        <title>Draft genome sequences of novel Actinobacteria.</title>
        <authorList>
            <person name="Sahin N."/>
            <person name="Ay H."/>
            <person name="Saygin H."/>
        </authorList>
    </citation>
    <scope>NUCLEOTIDE SEQUENCE [LARGE SCALE GENOMIC DNA]</scope>
    <source>
        <strain evidence="4 5">DSM 41900</strain>
    </source>
</reference>
<evidence type="ECO:0000259" key="3">
    <source>
        <dbReference type="Pfam" id="PF04389"/>
    </source>
</evidence>
<comment type="caution">
    <text evidence="4">The sequence shown here is derived from an EMBL/GenBank/DDBJ whole genome shotgun (WGS) entry which is preliminary data.</text>
</comment>
<sequence>MSHLVTVFLAVALVAAATLSVPAPPSAPSLADRLVTHTTAEGALRHLEAFQRIANASDGNRAAGTEGHERSARYVGALLTRAGYDVSYQRFAFPYREPVTQRLTQLTPTEREIPLRLFSYTANTPAGGVAAPLTAAGDGCEATDFTATPEPGIALIERGGCTFALKVANAAEAGALGAVIYNNAPGALSGTLGAPEAGLLPAGGVSRADGLALAEELTAGREVTLRLEVEELAEDRDTVNVLAESPDGDPERVVMAGAHLDSVRNGPGINDNGSGSAGLLETALRLAEVDPAGLLREQRVRFAFWSAEEFGLLGSEHYVTGLSDAERRRVALYLNFDMIASPNHGQFVYGAEAERDGPVSAAIAADLTRFLDDSGHPSRPTAFDGRSDYGPFLDAGIPAGGTFTGADGLKSAAEAELWGGAVDTAYDACYHAACDDLDNISRAALEANVKVIAHSVGRYATRLPDTSP</sequence>
<dbReference type="InterPro" id="IPR007484">
    <property type="entry name" value="Peptidase_M28"/>
</dbReference>
<feature type="domain" description="Peptidase M28" evidence="3">
    <location>
        <begin position="240"/>
        <end position="454"/>
    </location>
</feature>
<proteinExistence type="predicted"/>
<organism evidence="4 5">
    <name type="scientific">Streptomyces hainanensis</name>
    <dbReference type="NCBI Taxonomy" id="402648"/>
    <lineage>
        <taxon>Bacteria</taxon>
        <taxon>Bacillati</taxon>
        <taxon>Actinomycetota</taxon>
        <taxon>Actinomycetes</taxon>
        <taxon>Kitasatosporales</taxon>
        <taxon>Streptomycetaceae</taxon>
        <taxon>Streptomyces</taxon>
    </lineage>
</organism>
<dbReference type="PANTHER" id="PTHR12147">
    <property type="entry name" value="METALLOPEPTIDASE M28 FAMILY MEMBER"/>
    <property type="match status" value="1"/>
</dbReference>
<dbReference type="InterPro" id="IPR046450">
    <property type="entry name" value="PA_dom_sf"/>
</dbReference>
<accession>A0A4R4T9F1</accession>
<dbReference type="AlphaFoldDB" id="A0A4R4T9F1"/>
<dbReference type="EMBL" id="SMKI01000173">
    <property type="protein sequence ID" value="TDC73928.1"/>
    <property type="molecule type" value="Genomic_DNA"/>
</dbReference>
<dbReference type="PANTHER" id="PTHR12147:SF26">
    <property type="entry name" value="PEPTIDASE M28 DOMAIN-CONTAINING PROTEIN"/>
    <property type="match status" value="1"/>
</dbReference>
<name>A0A4R4T9F1_9ACTN</name>
<gene>
    <name evidence="4" type="ORF">E1283_17550</name>
</gene>
<dbReference type="GO" id="GO:0006508">
    <property type="term" value="P:proteolysis"/>
    <property type="evidence" value="ECO:0007669"/>
    <property type="project" value="InterPro"/>
</dbReference>
<dbReference type="Gene3D" id="3.40.630.10">
    <property type="entry name" value="Zn peptidases"/>
    <property type="match status" value="1"/>
</dbReference>
<dbReference type="GO" id="GO:0008235">
    <property type="term" value="F:metalloexopeptidase activity"/>
    <property type="evidence" value="ECO:0007669"/>
    <property type="project" value="InterPro"/>
</dbReference>
<keyword evidence="1" id="KW-0732">Signal</keyword>
<feature type="signal peptide" evidence="1">
    <location>
        <begin position="1"/>
        <end position="23"/>
    </location>
</feature>
<dbReference type="Proteomes" id="UP000295345">
    <property type="component" value="Unassembled WGS sequence"/>
</dbReference>
<evidence type="ECO:0000313" key="5">
    <source>
        <dbReference type="Proteomes" id="UP000295345"/>
    </source>
</evidence>
<keyword evidence="5" id="KW-1185">Reference proteome</keyword>
<dbReference type="InterPro" id="IPR045175">
    <property type="entry name" value="M28_fam"/>
</dbReference>
<evidence type="ECO:0000313" key="4">
    <source>
        <dbReference type="EMBL" id="TDC73928.1"/>
    </source>
</evidence>
<dbReference type="InterPro" id="IPR003137">
    <property type="entry name" value="PA_domain"/>
</dbReference>
<evidence type="ECO:0000259" key="2">
    <source>
        <dbReference type="Pfam" id="PF02225"/>
    </source>
</evidence>
<feature type="domain" description="PA" evidence="2">
    <location>
        <begin position="130"/>
        <end position="213"/>
    </location>
</feature>
<feature type="chain" id="PRO_5039561544" evidence="1">
    <location>
        <begin position="24"/>
        <end position="468"/>
    </location>
</feature>
<evidence type="ECO:0000256" key="1">
    <source>
        <dbReference type="SAM" id="SignalP"/>
    </source>
</evidence>
<dbReference type="Gene3D" id="3.50.30.30">
    <property type="match status" value="1"/>
</dbReference>
<dbReference type="SUPFAM" id="SSF52025">
    <property type="entry name" value="PA domain"/>
    <property type="match status" value="1"/>
</dbReference>
<dbReference type="OrthoDB" id="345880at2"/>
<dbReference type="Pfam" id="PF02225">
    <property type="entry name" value="PA"/>
    <property type="match status" value="1"/>
</dbReference>
<dbReference type="Pfam" id="PF04389">
    <property type="entry name" value="Peptidase_M28"/>
    <property type="match status" value="1"/>
</dbReference>
<dbReference type="SUPFAM" id="SSF53187">
    <property type="entry name" value="Zn-dependent exopeptidases"/>
    <property type="match status" value="1"/>
</dbReference>
<dbReference type="RefSeq" id="WP_132819008.1">
    <property type="nucleotide sequence ID" value="NZ_SMKI01000173.1"/>
</dbReference>